<evidence type="ECO:0000313" key="8">
    <source>
        <dbReference type="Ensembl" id="ENSNMLP00000019896.1"/>
    </source>
</evidence>
<evidence type="ECO:0000256" key="2">
    <source>
        <dbReference type="ARBA" id="ARBA00022490"/>
    </source>
</evidence>
<dbReference type="Proteomes" id="UP000694523">
    <property type="component" value="Unplaced"/>
</dbReference>
<comment type="subcellular location">
    <subcellularLocation>
        <location evidence="1">Cytoplasm</location>
    </subcellularLocation>
</comment>
<dbReference type="GO" id="GO:0005737">
    <property type="term" value="C:cytoplasm"/>
    <property type="evidence" value="ECO:0007669"/>
    <property type="project" value="UniProtKB-SubCell"/>
</dbReference>
<dbReference type="PANTHER" id="PTHR31334:SF1">
    <property type="entry name" value="GUANINE NUCLEOTIDE EXCHANGE PROTEIN SMCR8"/>
    <property type="match status" value="1"/>
</dbReference>
<dbReference type="GO" id="GO:0032045">
    <property type="term" value="C:guanyl-nucleotide exchange factor complex"/>
    <property type="evidence" value="ECO:0007669"/>
    <property type="project" value="TreeGrafter"/>
</dbReference>
<accession>A0A8C6TCN3</accession>
<evidence type="ECO:0000256" key="4">
    <source>
        <dbReference type="ARBA" id="ARBA00023006"/>
    </source>
</evidence>
<dbReference type="InterPro" id="IPR037521">
    <property type="entry name" value="FLCN/SMCR8_DENN"/>
</dbReference>
<dbReference type="Ensembl" id="ENSNMLT00000022334.1">
    <property type="protein sequence ID" value="ENSNMLP00000019896.1"/>
    <property type="gene ID" value="ENSNMLG00000013013.1"/>
</dbReference>
<reference evidence="8" key="2">
    <citation type="submission" date="2025-09" db="UniProtKB">
        <authorList>
            <consortium name="Ensembl"/>
        </authorList>
    </citation>
    <scope>IDENTIFICATION</scope>
</reference>
<dbReference type="PROSITE" id="PS51834">
    <property type="entry name" value="DENN_FLCN_SMCR8"/>
    <property type="match status" value="1"/>
</dbReference>
<dbReference type="GO" id="GO:0005085">
    <property type="term" value="F:guanyl-nucleotide exchange factor activity"/>
    <property type="evidence" value="ECO:0007669"/>
    <property type="project" value="UniProtKB-KW"/>
</dbReference>
<dbReference type="PANTHER" id="PTHR31334">
    <property type="entry name" value="SMITH-MAGENIS SYNDROME REGION GENE 8 PROTEIN"/>
    <property type="match status" value="1"/>
</dbReference>
<dbReference type="Pfam" id="PF11704">
    <property type="entry name" value="Folliculin"/>
    <property type="match status" value="1"/>
</dbReference>
<keyword evidence="2" id="KW-0963">Cytoplasm</keyword>
<evidence type="ECO:0000259" key="7">
    <source>
        <dbReference type="PROSITE" id="PS51834"/>
    </source>
</evidence>
<comment type="similarity">
    <text evidence="5">Belongs to the SMCR8 family.</text>
</comment>
<feature type="region of interest" description="Disordered" evidence="6">
    <location>
        <begin position="332"/>
        <end position="352"/>
    </location>
</feature>
<reference evidence="8" key="1">
    <citation type="submission" date="2025-08" db="UniProtKB">
        <authorList>
            <consortium name="Ensembl"/>
        </authorList>
    </citation>
    <scope>IDENTIFICATION</scope>
</reference>
<keyword evidence="4" id="KW-0072">Autophagy</keyword>
<proteinExistence type="inferred from homology"/>
<evidence type="ECO:0000256" key="6">
    <source>
        <dbReference type="SAM" id="MobiDB-lite"/>
    </source>
</evidence>
<evidence type="ECO:0000256" key="1">
    <source>
        <dbReference type="ARBA" id="ARBA00004496"/>
    </source>
</evidence>
<dbReference type="AlphaFoldDB" id="A0A8C6TCN3"/>
<feature type="region of interest" description="Disordered" evidence="6">
    <location>
        <begin position="239"/>
        <end position="263"/>
    </location>
</feature>
<keyword evidence="9" id="KW-1185">Reference proteome</keyword>
<name>A0A8C6TCN3_9GOBI</name>
<evidence type="ECO:0000313" key="9">
    <source>
        <dbReference type="Proteomes" id="UP000694523"/>
    </source>
</evidence>
<dbReference type="GO" id="GO:0005096">
    <property type="term" value="F:GTPase activator activity"/>
    <property type="evidence" value="ECO:0007669"/>
    <property type="project" value="InterPro"/>
</dbReference>
<feature type="domain" description="UDENN FLCN/SMCR8-type" evidence="7">
    <location>
        <begin position="46"/>
        <end position="765"/>
    </location>
</feature>
<dbReference type="GO" id="GO:0006914">
    <property type="term" value="P:autophagy"/>
    <property type="evidence" value="ECO:0007669"/>
    <property type="project" value="UniProtKB-KW"/>
</dbReference>
<dbReference type="InterPro" id="IPR037520">
    <property type="entry name" value="Folliculin/SMCR8_longin"/>
</dbReference>
<evidence type="ECO:0000256" key="5">
    <source>
        <dbReference type="ARBA" id="ARBA00038137"/>
    </source>
</evidence>
<keyword evidence="3" id="KW-0344">Guanine-nucleotide releasing factor</keyword>
<evidence type="ECO:0000256" key="3">
    <source>
        <dbReference type="ARBA" id="ARBA00022658"/>
    </source>
</evidence>
<sequence>MISSPDLLAFSGAEGFTEGSEEDLLEARSLPEELSVPLVGPDNPWSSCARFNRDFILVAEFSEQVGPSPVLTIPDDPRVTGTFDLNHFSVRIMSVDYQASGPAPVPPVCPGPRLNFSEDSRVVLGDSAEDAYAYVHHVTLLDLEARGMVRPFCMAYVCSDQAKLMENFSELSASFSKASDSLKTGNRQAFSMELQRKLQDLDHDSTTEAPTGEHSDLELSISTHRELLRQVTSYPNRKLKQPDFLPYDPADSLPESSFLPPEASAVPRSEHQELKSLAELCNPYFLSLMKEQLADTEQRLRGDRSVLQTSNMASSLSKSLTLTNFLFELGSSEDGEEEETSTAVNGAQSSSETLEAEPLSLDSFCSCVEELPIKMEPQRRRMVTPSVSVEMIFEAAVSAEMTGSVSSNDSIEVLGTEKSFRTQNGISGSLAEAVVKRVPVDVAVRWVRAYARRTNSEDSIEVLSTTDSIFPEDLAAITEETEHSPLTNGFQPAQRHHNYYSEAQEQQGTAASHTQGKYLVIFSDKHWQQMASMSLSAVARWSQSPARLLSVDERSDCTSATGSSSQPALSLLVHGLRSRLRRRRKAGLRALRFIKQHSFSQHALFCLLSGRPLVVVGGDEALVRKVVHGLSLFVPAPGPDERAVMPSLSRALQLTDLLAWRLIGIHSASSSAVHSLSHYSRYLSVLDLDQKTLKAPSYSGSLIGRLADGGCGFSRGLTYLLHLESELSALQNQALLYSLCPQRRQRPLLSECDLRVLHFLSDLMAQRHTSRGPPVLGFTYSAMQLHRNSAAT</sequence>
<protein>
    <recommendedName>
        <fullName evidence="7">UDENN FLCN/SMCR8-type domain-containing protein</fullName>
    </recommendedName>
</protein>
<feature type="compositionally biased region" description="Polar residues" evidence="6">
    <location>
        <begin position="343"/>
        <end position="352"/>
    </location>
</feature>
<organism evidence="8 9">
    <name type="scientific">Neogobius melanostomus</name>
    <name type="common">round goby</name>
    <dbReference type="NCBI Taxonomy" id="47308"/>
    <lineage>
        <taxon>Eukaryota</taxon>
        <taxon>Metazoa</taxon>
        <taxon>Chordata</taxon>
        <taxon>Craniata</taxon>
        <taxon>Vertebrata</taxon>
        <taxon>Euteleostomi</taxon>
        <taxon>Actinopterygii</taxon>
        <taxon>Neopterygii</taxon>
        <taxon>Teleostei</taxon>
        <taxon>Neoteleostei</taxon>
        <taxon>Acanthomorphata</taxon>
        <taxon>Gobiaria</taxon>
        <taxon>Gobiiformes</taxon>
        <taxon>Gobioidei</taxon>
        <taxon>Gobiidae</taxon>
        <taxon>Benthophilinae</taxon>
        <taxon>Neogobiini</taxon>
        <taxon>Neogobius</taxon>
    </lineage>
</organism>